<proteinExistence type="predicted"/>
<dbReference type="RefSeq" id="WP_118045166.1">
    <property type="nucleotide sequence ID" value="NZ_JAJCRF010000007.1"/>
</dbReference>
<gene>
    <name evidence="1" type="ORF">DW767_05900</name>
    <name evidence="2" type="ORF">EAI82_09530</name>
</gene>
<dbReference type="Proteomes" id="UP000293506">
    <property type="component" value="Unassembled WGS sequence"/>
</dbReference>
<accession>A0A414IA22</accession>
<name>A0A414IA22_9FIRM</name>
<evidence type="ECO:0000313" key="4">
    <source>
        <dbReference type="Proteomes" id="UP000293506"/>
    </source>
</evidence>
<reference evidence="2 4" key="2">
    <citation type="journal article" date="2019" name="Science, e1252229">
        <title>Invertible promoters mediate bacterial phase variation, antibiotic resistance, and host adaptation in the gut.</title>
        <authorList>
            <person name="Jiang X."/>
            <person name="Hall A.B."/>
            <person name="Arthur T.D."/>
            <person name="Plichta D.R."/>
            <person name="Covington C.T."/>
            <person name="Poyet M."/>
            <person name="Crothers J."/>
            <person name="Moses P.L."/>
            <person name="Tolonen A.C."/>
            <person name="Vlamakis H."/>
            <person name="Alm E.J."/>
            <person name="Xavier R.J."/>
        </authorList>
    </citation>
    <scope>NUCLEOTIDE SEQUENCE [LARGE SCALE GENOMIC DNA]</scope>
    <source>
        <strain evidence="2">Af_0058</strain>
        <strain evidence="4">af_0058</strain>
    </source>
</reference>
<protein>
    <submittedName>
        <fullName evidence="1">Uncharacterized protein</fullName>
    </submittedName>
</protein>
<evidence type="ECO:0000313" key="3">
    <source>
        <dbReference type="Proteomes" id="UP000284644"/>
    </source>
</evidence>
<evidence type="ECO:0000313" key="2">
    <source>
        <dbReference type="EMBL" id="RYT66775.1"/>
    </source>
</evidence>
<dbReference type="AlphaFoldDB" id="A0A414IA22"/>
<dbReference type="Proteomes" id="UP000284644">
    <property type="component" value="Unassembled WGS sequence"/>
</dbReference>
<comment type="caution">
    <text evidence="1">The sequence shown here is derived from an EMBL/GenBank/DDBJ whole genome shotgun (WGS) entry which is preliminary data.</text>
</comment>
<dbReference type="EMBL" id="RCXQ01000007">
    <property type="protein sequence ID" value="RYT66775.1"/>
    <property type="molecule type" value="Genomic_DNA"/>
</dbReference>
<evidence type="ECO:0000313" key="1">
    <source>
        <dbReference type="EMBL" id="RHE14053.1"/>
    </source>
</evidence>
<reference evidence="1 3" key="1">
    <citation type="submission" date="2018-08" db="EMBL/GenBank/DDBJ databases">
        <title>A genome reference for cultivated species of the human gut microbiota.</title>
        <authorList>
            <person name="Zou Y."/>
            <person name="Xue W."/>
            <person name="Luo G."/>
        </authorList>
    </citation>
    <scope>NUCLEOTIDE SEQUENCE [LARGE SCALE GENOMIC DNA]</scope>
    <source>
        <strain evidence="1 3">AM29-25AC</strain>
    </source>
</reference>
<organism evidence="1 3">
    <name type="scientific">Blautia obeum</name>
    <dbReference type="NCBI Taxonomy" id="40520"/>
    <lineage>
        <taxon>Bacteria</taxon>
        <taxon>Bacillati</taxon>
        <taxon>Bacillota</taxon>
        <taxon>Clostridia</taxon>
        <taxon>Lachnospirales</taxon>
        <taxon>Lachnospiraceae</taxon>
        <taxon>Blautia</taxon>
    </lineage>
</organism>
<sequence length="170" mass="19641">MLYKIINTYADESDFILNLIDDHPYIGWYMLLRLGESDTTKATLTRRECIEIIRKDGSYARNIFSYVYKAVDITVGNIQEKADSIFGTAYEHILLNGLEILSRFASIANITEQKKLVVLMIKIIDADVVRRFRVLNDWIRQVMNVLDERVKISMLNELLQCSGKKKSDVA</sequence>
<dbReference type="EMBL" id="QSJW01000003">
    <property type="protein sequence ID" value="RHE14053.1"/>
    <property type="molecule type" value="Genomic_DNA"/>
</dbReference>